<name>A0A7K0HSW3_PARDI</name>
<dbReference type="InterPro" id="IPR051913">
    <property type="entry name" value="GH2_Domain-Containing"/>
</dbReference>
<dbReference type="GO" id="GO:0005975">
    <property type="term" value="P:carbohydrate metabolic process"/>
    <property type="evidence" value="ECO:0007669"/>
    <property type="project" value="InterPro"/>
</dbReference>
<keyword evidence="2" id="KW-0732">Signal</keyword>
<gene>
    <name evidence="4" type="ORF">GKD66_23345</name>
</gene>
<dbReference type="InterPro" id="IPR008979">
    <property type="entry name" value="Galactose-bd-like_sf"/>
</dbReference>
<dbReference type="Pfam" id="PF02837">
    <property type="entry name" value="Glyco_hydro_2_N"/>
    <property type="match status" value="1"/>
</dbReference>
<dbReference type="AlphaFoldDB" id="A0A7K0HSW3"/>
<feature type="domain" description="Glycosyl hydrolases family 2 sugar binding" evidence="3">
    <location>
        <begin position="26"/>
        <end position="171"/>
    </location>
</feature>
<dbReference type="Proteomes" id="UP000441358">
    <property type="component" value="Unassembled WGS sequence"/>
</dbReference>
<evidence type="ECO:0000313" key="4">
    <source>
        <dbReference type="EMBL" id="MRZ53080.1"/>
    </source>
</evidence>
<dbReference type="SUPFAM" id="SSF49785">
    <property type="entry name" value="Galactose-binding domain-like"/>
    <property type="match status" value="1"/>
</dbReference>
<evidence type="ECO:0000256" key="2">
    <source>
        <dbReference type="SAM" id="SignalP"/>
    </source>
</evidence>
<feature type="chain" id="PRO_5029468722" evidence="2">
    <location>
        <begin position="20"/>
        <end position="212"/>
    </location>
</feature>
<reference evidence="4 5" key="1">
    <citation type="journal article" date="2019" name="Nat. Med.">
        <title>A library of human gut bacterial isolates paired with longitudinal multiomics data enables mechanistic microbiome research.</title>
        <authorList>
            <person name="Poyet M."/>
            <person name="Groussin M."/>
            <person name="Gibbons S.M."/>
            <person name="Avila-Pacheco J."/>
            <person name="Jiang X."/>
            <person name="Kearney S.M."/>
            <person name="Perrotta A.R."/>
            <person name="Berdy B."/>
            <person name="Zhao S."/>
            <person name="Lieberman T.D."/>
            <person name="Swanson P.K."/>
            <person name="Smith M."/>
            <person name="Roesemann S."/>
            <person name="Alexander J.E."/>
            <person name="Rich S.A."/>
            <person name="Livny J."/>
            <person name="Vlamakis H."/>
            <person name="Clish C."/>
            <person name="Bullock K."/>
            <person name="Deik A."/>
            <person name="Scott J."/>
            <person name="Pierce K.A."/>
            <person name="Xavier R.J."/>
            <person name="Alm E.J."/>
        </authorList>
    </citation>
    <scope>NUCLEOTIDE SEQUENCE [LARGE SCALE GENOMIC DNA]</scope>
    <source>
        <strain evidence="4 5">BIOML-A32</strain>
    </source>
</reference>
<comment type="caution">
    <text evidence="4">The sequence shown here is derived from an EMBL/GenBank/DDBJ whole genome shotgun (WGS) entry which is preliminary data.</text>
</comment>
<dbReference type="GO" id="GO:0004553">
    <property type="term" value="F:hydrolase activity, hydrolyzing O-glycosyl compounds"/>
    <property type="evidence" value="ECO:0007669"/>
    <property type="project" value="InterPro"/>
</dbReference>
<organism evidence="4 5">
    <name type="scientific">Parabacteroides distasonis</name>
    <dbReference type="NCBI Taxonomy" id="823"/>
    <lineage>
        <taxon>Bacteria</taxon>
        <taxon>Pseudomonadati</taxon>
        <taxon>Bacteroidota</taxon>
        <taxon>Bacteroidia</taxon>
        <taxon>Bacteroidales</taxon>
        <taxon>Tannerellaceae</taxon>
        <taxon>Parabacteroides</taxon>
    </lineage>
</organism>
<comment type="similarity">
    <text evidence="1">Belongs to the glycosyl hydrolase 2 family.</text>
</comment>
<proteinExistence type="inferred from homology"/>
<evidence type="ECO:0000256" key="1">
    <source>
        <dbReference type="ARBA" id="ARBA00007401"/>
    </source>
</evidence>
<dbReference type="PANTHER" id="PTHR42732">
    <property type="entry name" value="BETA-GALACTOSIDASE"/>
    <property type="match status" value="1"/>
</dbReference>
<dbReference type="EMBL" id="WKMC01000181">
    <property type="protein sequence ID" value="MRZ53080.1"/>
    <property type="molecule type" value="Genomic_DNA"/>
</dbReference>
<protein>
    <submittedName>
        <fullName evidence="4">Beta-galactosidase</fullName>
    </submittedName>
</protein>
<dbReference type="Gene3D" id="2.60.120.260">
    <property type="entry name" value="Galactose-binding domain-like"/>
    <property type="match status" value="1"/>
</dbReference>
<feature type="signal peptide" evidence="2">
    <location>
        <begin position="1"/>
        <end position="19"/>
    </location>
</feature>
<dbReference type="RefSeq" id="WP_394811368.1">
    <property type="nucleotide sequence ID" value="NZ_WKMC01000181.1"/>
</dbReference>
<feature type="non-terminal residue" evidence="4">
    <location>
        <position position="212"/>
    </location>
</feature>
<dbReference type="InterPro" id="IPR006104">
    <property type="entry name" value="Glyco_hydro_2_N"/>
</dbReference>
<dbReference type="PANTHER" id="PTHR42732:SF1">
    <property type="entry name" value="BETA-MANNOSIDASE"/>
    <property type="match status" value="1"/>
</dbReference>
<accession>A0A7K0HSW3</accession>
<evidence type="ECO:0000313" key="5">
    <source>
        <dbReference type="Proteomes" id="UP000441358"/>
    </source>
</evidence>
<evidence type="ECO:0000259" key="3">
    <source>
        <dbReference type="Pfam" id="PF02837"/>
    </source>
</evidence>
<sequence>MKRLSMLLVGLFACLTVQAAQTDRMDLSGLWRFQLDPMGFGKTPGSELYLSKLTETIELPGSMDEGGKGIRNIVAHVDRLSRKFEYCGQAWYQREVVIPEEWEGREIILSLERCHWETAVFVDGEPVATDERLSTPNRFILTKQLTPGLHTLTLCVDNRLKYPMDQWNHGTTEYTQTNWNGVVGRMELIAKPSCYIGKMDIYPNLEAKKVKV</sequence>